<sequence length="326" mass="35168">MNDRLPSRTGPSAAREAARIFGRLFAFWAVLTLAAIAPAAAVEPLPTKEVAPGVFVYEAPFQLIAPSNEGAIANVGFVVGRDAVAVIDTGNSRIAGERLLAAVRARTALPIRYVVNTHMHPDHVLGDVAFRGEGATVVGHAKLARALQARSQTYLDAGKRLLGASFDGTEVVLPQTSITEPTTLDLGGRALKLEPWPTAHTDNDLTVLDEATGTWFLGDLVFLGHLPSIDGSLEGWVKVMGTLATRPAARIVPGHGPAFASWPEALDPQRRYFDRLRTDVEALMASGATLREASEKAGLAERDAWALFDEFNSRNAIEAYREQEWR</sequence>
<evidence type="ECO:0000313" key="6">
    <source>
        <dbReference type="Proteomes" id="UP001143400"/>
    </source>
</evidence>
<dbReference type="Pfam" id="PF00753">
    <property type="entry name" value="Lactamase_B"/>
    <property type="match status" value="1"/>
</dbReference>
<dbReference type="SMART" id="SM00849">
    <property type="entry name" value="Lactamase_B"/>
    <property type="match status" value="1"/>
</dbReference>
<evidence type="ECO:0000256" key="1">
    <source>
        <dbReference type="ARBA" id="ARBA00005250"/>
    </source>
</evidence>
<dbReference type="EMBL" id="JAFBCY010000001">
    <property type="protein sequence ID" value="MBM7850068.1"/>
    <property type="molecule type" value="Genomic_DNA"/>
</dbReference>
<evidence type="ECO:0000259" key="2">
    <source>
        <dbReference type="SMART" id="SM00849"/>
    </source>
</evidence>
<proteinExistence type="inferred from homology"/>
<dbReference type="RefSeq" id="WP_204948534.1">
    <property type="nucleotide sequence ID" value="NZ_BSFF01000002.1"/>
</dbReference>
<dbReference type="Proteomes" id="UP001143400">
    <property type="component" value="Unassembled WGS sequence"/>
</dbReference>
<dbReference type="NCBIfam" id="TIGR04559">
    <property type="entry name" value="SoxH_rel_PQQ_2"/>
    <property type="match status" value="1"/>
</dbReference>
<comment type="caution">
    <text evidence="3">The sequence shown here is derived from an EMBL/GenBank/DDBJ whole genome shotgun (WGS) entry which is preliminary data.</text>
</comment>
<reference evidence="3" key="1">
    <citation type="journal article" date="2014" name="Int. J. Syst. Evol. Microbiol.">
        <title>Complete genome sequence of Corynebacterium casei LMG S-19264T (=DSM 44701T), isolated from a smear-ripened cheese.</title>
        <authorList>
            <consortium name="US DOE Joint Genome Institute (JGI-PGF)"/>
            <person name="Walter F."/>
            <person name="Albersmeier A."/>
            <person name="Kalinowski J."/>
            <person name="Ruckert C."/>
        </authorList>
    </citation>
    <scope>NUCLEOTIDE SEQUENCE</scope>
    <source>
        <strain evidence="3">VKM B-1606</strain>
    </source>
</reference>
<dbReference type="PANTHER" id="PTHR42951:SF4">
    <property type="entry name" value="ACYL-COENZYME A THIOESTERASE MBLAC2"/>
    <property type="match status" value="1"/>
</dbReference>
<dbReference type="Gene3D" id="3.60.15.10">
    <property type="entry name" value="Ribonuclease Z/Hydroxyacylglutathione hydrolase-like"/>
    <property type="match status" value="1"/>
</dbReference>
<dbReference type="Proteomes" id="UP000758856">
    <property type="component" value="Unassembled WGS sequence"/>
</dbReference>
<comment type="similarity">
    <text evidence="1">Belongs to the metallo-beta-lactamase superfamily. Class-B beta-lactamase family.</text>
</comment>
<dbReference type="InterPro" id="IPR030829">
    <property type="entry name" value="SoxH-rel_PQQ_2"/>
</dbReference>
<dbReference type="SUPFAM" id="SSF56281">
    <property type="entry name" value="Metallo-hydrolase/oxidoreductase"/>
    <property type="match status" value="1"/>
</dbReference>
<reference evidence="3" key="3">
    <citation type="submission" date="2023-01" db="EMBL/GenBank/DDBJ databases">
        <authorList>
            <person name="Sun Q."/>
            <person name="Evtushenko L."/>
        </authorList>
    </citation>
    <scope>NUCLEOTIDE SEQUENCE</scope>
    <source>
        <strain evidence="3">VKM B-1606</strain>
    </source>
</reference>
<evidence type="ECO:0000313" key="5">
    <source>
        <dbReference type="Proteomes" id="UP000758856"/>
    </source>
</evidence>
<organism evidence="3 6">
    <name type="scientific">Methylopila capsulata</name>
    <dbReference type="NCBI Taxonomy" id="61654"/>
    <lineage>
        <taxon>Bacteria</taxon>
        <taxon>Pseudomonadati</taxon>
        <taxon>Pseudomonadota</taxon>
        <taxon>Alphaproteobacteria</taxon>
        <taxon>Hyphomicrobiales</taxon>
        <taxon>Methylopilaceae</taxon>
        <taxon>Methylopila</taxon>
    </lineage>
</organism>
<dbReference type="GO" id="GO:0017001">
    <property type="term" value="P:antibiotic catabolic process"/>
    <property type="evidence" value="ECO:0007669"/>
    <property type="project" value="UniProtKB-ARBA"/>
</dbReference>
<dbReference type="CDD" id="cd16282">
    <property type="entry name" value="metallo-hydrolase-like_MBL-fold"/>
    <property type="match status" value="1"/>
</dbReference>
<evidence type="ECO:0000313" key="4">
    <source>
        <dbReference type="EMBL" id="MBM7850068.1"/>
    </source>
</evidence>
<name>A0A9W6IU07_9HYPH</name>
<feature type="domain" description="Metallo-beta-lactamase" evidence="2">
    <location>
        <begin position="72"/>
        <end position="255"/>
    </location>
</feature>
<dbReference type="AlphaFoldDB" id="A0A9W6IU07"/>
<reference evidence="4 5" key="2">
    <citation type="submission" date="2021-01" db="EMBL/GenBank/DDBJ databases">
        <title>Genomic Encyclopedia of Type Strains, Phase IV (KMG-IV): sequencing the most valuable type-strain genomes for metagenomic binning, comparative biology and taxonomic classification.</title>
        <authorList>
            <person name="Goeker M."/>
        </authorList>
    </citation>
    <scope>NUCLEOTIDE SEQUENCE [LARGE SCALE GENOMIC DNA]</scope>
    <source>
        <strain evidence="4 5">DSM 6130</strain>
    </source>
</reference>
<dbReference type="InterPro" id="IPR036866">
    <property type="entry name" value="RibonucZ/Hydroxyglut_hydro"/>
</dbReference>
<dbReference type="PANTHER" id="PTHR42951">
    <property type="entry name" value="METALLO-BETA-LACTAMASE DOMAIN-CONTAINING"/>
    <property type="match status" value="1"/>
</dbReference>
<evidence type="ECO:0000313" key="3">
    <source>
        <dbReference type="EMBL" id="GLK55359.1"/>
    </source>
</evidence>
<dbReference type="EMBL" id="BSFF01000002">
    <property type="protein sequence ID" value="GLK55359.1"/>
    <property type="molecule type" value="Genomic_DNA"/>
</dbReference>
<accession>A0A9W6IU07</accession>
<gene>
    <name evidence="3" type="ORF">GCM10008170_13780</name>
    <name evidence="4" type="ORF">JOD31_000280</name>
</gene>
<protein>
    <submittedName>
        <fullName evidence="3">MBL fold metallo-hydrolase</fullName>
    </submittedName>
    <submittedName>
        <fullName evidence="4">Quinoprotein relay system zinc metallohydrolase 2</fullName>
    </submittedName>
</protein>
<keyword evidence="5" id="KW-1185">Reference proteome</keyword>
<dbReference type="InterPro" id="IPR001279">
    <property type="entry name" value="Metallo-B-lactamas"/>
</dbReference>
<dbReference type="InterPro" id="IPR050855">
    <property type="entry name" value="NDM-1-like"/>
</dbReference>